<evidence type="ECO:0000313" key="8">
    <source>
        <dbReference type="Proteomes" id="UP000092600"/>
    </source>
</evidence>
<dbReference type="InterPro" id="IPR001509">
    <property type="entry name" value="Epimerase_deHydtase"/>
</dbReference>
<evidence type="ECO:0000256" key="4">
    <source>
        <dbReference type="ARBA" id="ARBA00023241"/>
    </source>
</evidence>
<protein>
    <submittedName>
        <fullName evidence="7">Anthocyanidin reductase</fullName>
    </submittedName>
</protein>
<dbReference type="GO" id="GO:0009813">
    <property type="term" value="P:flavonoid biosynthetic process"/>
    <property type="evidence" value="ECO:0007669"/>
    <property type="project" value="UniProtKB-KW"/>
</dbReference>
<dbReference type="Proteomes" id="UP000092600">
    <property type="component" value="Unassembled WGS sequence"/>
</dbReference>
<evidence type="ECO:0000256" key="2">
    <source>
        <dbReference type="ARBA" id="ARBA00022857"/>
    </source>
</evidence>
<sequence>MAMQTETKRACVTGGSGYIASELIKQLLLKGFGVKTTVRDPVSLSFSDFLPSKHADNAAKISHLEELRGLGALQVYRAELAEEGSFDEAVAGCEYVFLVAAPVNAFSENPEVKLVVTCAPYLSIISSCIADLKQMKLSETNCSYTEVRKFLSVKSMGLCDLISFEFPKGEELIKPASKGTLNVMKSCVKAKSVKRIVLTSSAAAVSLTPLEGIGHVLDEESWSDIEYLQTEKPPSWGYAVSKVVAEKEASKFAQDNNISLVTVLPVLTVGPSLIAEARVSLALSLALLSGNEELINGLKIMETLSGSISLVHVEDVCRAHIFVAESPSALGRYICCSVNTGLVELAISLQQRYQQYKVSTDFGGLPAKARLSLSSEKLLKGGFEFKFKKLEEIYDDVVEYAKAKGLLP</sequence>
<dbReference type="EMBL" id="LSRQ01002222">
    <property type="protein sequence ID" value="OAY74990.1"/>
    <property type="molecule type" value="Genomic_DNA"/>
</dbReference>
<proteinExistence type="inferred from homology"/>
<evidence type="ECO:0000256" key="5">
    <source>
        <dbReference type="ARBA" id="ARBA00023445"/>
    </source>
</evidence>
<evidence type="ECO:0000313" key="7">
    <source>
        <dbReference type="EMBL" id="OAY74990.1"/>
    </source>
</evidence>
<dbReference type="GO" id="GO:0016616">
    <property type="term" value="F:oxidoreductase activity, acting on the CH-OH group of donors, NAD or NADP as acceptor"/>
    <property type="evidence" value="ECO:0007669"/>
    <property type="project" value="TreeGrafter"/>
</dbReference>
<comment type="similarity">
    <text evidence="5">Belongs to the NAD(P)-dependent epimerase/dehydratase family. Dihydroflavonol-4-reductase subfamily.</text>
</comment>
<keyword evidence="3" id="KW-0560">Oxidoreductase</keyword>
<dbReference type="InterPro" id="IPR050425">
    <property type="entry name" value="NAD(P)_dehydrat-like"/>
</dbReference>
<reference evidence="7 8" key="1">
    <citation type="journal article" date="2016" name="DNA Res.">
        <title>The draft genome of MD-2 pineapple using hybrid error correction of long reads.</title>
        <authorList>
            <person name="Redwan R.M."/>
            <person name="Saidin A."/>
            <person name="Kumar S.V."/>
        </authorList>
    </citation>
    <scope>NUCLEOTIDE SEQUENCE [LARGE SCALE GENOMIC DNA]</scope>
    <source>
        <strain evidence="8">cv. MD2</strain>
        <tissue evidence="7">Leaf</tissue>
    </source>
</reference>
<dbReference type="STRING" id="4615.A0A199VDY7"/>
<comment type="caution">
    <text evidence="7">The sequence shown here is derived from an EMBL/GenBank/DDBJ whole genome shotgun (WGS) entry which is preliminary data.</text>
</comment>
<keyword evidence="2" id="KW-0521">NADP</keyword>
<keyword evidence="4" id="KW-0284">Flavonoid biosynthesis</keyword>
<evidence type="ECO:0000256" key="1">
    <source>
        <dbReference type="ARBA" id="ARBA00004966"/>
    </source>
</evidence>
<name>A0A199VDY7_ANACO</name>
<dbReference type="Pfam" id="PF01370">
    <property type="entry name" value="Epimerase"/>
    <property type="match status" value="1"/>
</dbReference>
<comment type="pathway">
    <text evidence="1">Secondary metabolite biosynthesis; flavonoid biosynthesis.</text>
</comment>
<feature type="domain" description="NAD-dependent epimerase/dehydratase" evidence="6">
    <location>
        <begin position="170"/>
        <end position="329"/>
    </location>
</feature>
<dbReference type="Gene3D" id="3.40.50.720">
    <property type="entry name" value="NAD(P)-binding Rossmann-like Domain"/>
    <property type="match status" value="2"/>
</dbReference>
<gene>
    <name evidence="7" type="ORF">ACMD2_00609</name>
</gene>
<dbReference type="InterPro" id="IPR036291">
    <property type="entry name" value="NAD(P)-bd_dom_sf"/>
</dbReference>
<dbReference type="PANTHER" id="PTHR10366">
    <property type="entry name" value="NAD DEPENDENT EPIMERASE/DEHYDRATASE"/>
    <property type="match status" value="1"/>
</dbReference>
<dbReference type="PANTHER" id="PTHR10366:SF288">
    <property type="entry name" value="ANTHOCYANIDIN REDUCTASE"/>
    <property type="match status" value="1"/>
</dbReference>
<dbReference type="SUPFAM" id="SSF51735">
    <property type="entry name" value="NAD(P)-binding Rossmann-fold domains"/>
    <property type="match status" value="1"/>
</dbReference>
<dbReference type="CDD" id="cd08958">
    <property type="entry name" value="FR_SDR_e"/>
    <property type="match status" value="1"/>
</dbReference>
<accession>A0A199VDY7</accession>
<evidence type="ECO:0000256" key="3">
    <source>
        <dbReference type="ARBA" id="ARBA00023002"/>
    </source>
</evidence>
<dbReference type="AlphaFoldDB" id="A0A199VDY7"/>
<dbReference type="FunFam" id="3.40.50.720:FF:000085">
    <property type="entry name" value="Dihydroflavonol reductase"/>
    <property type="match status" value="1"/>
</dbReference>
<evidence type="ECO:0000259" key="6">
    <source>
        <dbReference type="Pfam" id="PF01370"/>
    </source>
</evidence>
<organism evidence="7 8">
    <name type="scientific">Ananas comosus</name>
    <name type="common">Pineapple</name>
    <name type="synonym">Ananas ananas</name>
    <dbReference type="NCBI Taxonomy" id="4615"/>
    <lineage>
        <taxon>Eukaryota</taxon>
        <taxon>Viridiplantae</taxon>
        <taxon>Streptophyta</taxon>
        <taxon>Embryophyta</taxon>
        <taxon>Tracheophyta</taxon>
        <taxon>Spermatophyta</taxon>
        <taxon>Magnoliopsida</taxon>
        <taxon>Liliopsida</taxon>
        <taxon>Poales</taxon>
        <taxon>Bromeliaceae</taxon>
        <taxon>Bromelioideae</taxon>
        <taxon>Ananas</taxon>
    </lineage>
</organism>